<dbReference type="AlphaFoldDB" id="A0A0K0FS46"/>
<keyword evidence="3" id="KW-1185">Reference proteome</keyword>
<reference evidence="3" key="1">
    <citation type="submission" date="2014-07" db="EMBL/GenBank/DDBJ databases">
        <authorList>
            <person name="Martin A.A"/>
            <person name="De Silva N."/>
        </authorList>
    </citation>
    <scope>NUCLEOTIDE SEQUENCE</scope>
</reference>
<dbReference type="Proteomes" id="UP000035680">
    <property type="component" value="Unassembled WGS sequence"/>
</dbReference>
<dbReference type="Gene3D" id="3.30.70.270">
    <property type="match status" value="2"/>
</dbReference>
<protein>
    <submittedName>
        <fullName evidence="4">Reverse transcriptase domain-containing protein</fullName>
    </submittedName>
</protein>
<dbReference type="Gene3D" id="3.10.10.10">
    <property type="entry name" value="HIV Type 1 Reverse Transcriptase, subunit A, domain 1"/>
    <property type="match status" value="1"/>
</dbReference>
<dbReference type="STRING" id="75913.A0A0K0FS46"/>
<dbReference type="InterPro" id="IPR041577">
    <property type="entry name" value="RT_RNaseH_2"/>
</dbReference>
<dbReference type="Pfam" id="PF00078">
    <property type="entry name" value="RVT_1"/>
    <property type="match status" value="1"/>
</dbReference>
<dbReference type="InterPro" id="IPR043502">
    <property type="entry name" value="DNA/RNA_pol_sf"/>
</dbReference>
<reference evidence="4" key="2">
    <citation type="submission" date="2015-08" db="UniProtKB">
        <authorList>
            <consortium name="WormBaseParasite"/>
        </authorList>
    </citation>
    <scope>IDENTIFICATION</scope>
</reference>
<evidence type="ECO:0000313" key="4">
    <source>
        <dbReference type="WBParaSite" id="SVE_1310600.1"/>
    </source>
</evidence>
<name>A0A0K0FS46_STRVS</name>
<dbReference type="InterPro" id="IPR043128">
    <property type="entry name" value="Rev_trsase/Diguanyl_cyclase"/>
</dbReference>
<feature type="domain" description="Reverse transcriptase/retrotransposon-derived protein RNase H-like" evidence="2">
    <location>
        <begin position="256"/>
        <end position="350"/>
    </location>
</feature>
<feature type="domain" description="Reverse transcriptase" evidence="1">
    <location>
        <begin position="38"/>
        <end position="196"/>
    </location>
</feature>
<dbReference type="PANTHER" id="PTHR33064">
    <property type="entry name" value="POL PROTEIN"/>
    <property type="match status" value="1"/>
</dbReference>
<evidence type="ECO:0000259" key="2">
    <source>
        <dbReference type="Pfam" id="PF17919"/>
    </source>
</evidence>
<dbReference type="Pfam" id="PF17919">
    <property type="entry name" value="RT_RNaseH_2"/>
    <property type="match status" value="1"/>
</dbReference>
<dbReference type="InterPro" id="IPR000477">
    <property type="entry name" value="RT_dom"/>
</dbReference>
<dbReference type="WBParaSite" id="SVE_1310600.1">
    <property type="protein sequence ID" value="SVE_1310600.1"/>
    <property type="gene ID" value="SVE_1310600"/>
</dbReference>
<proteinExistence type="predicted"/>
<evidence type="ECO:0000259" key="1">
    <source>
        <dbReference type="Pfam" id="PF00078"/>
    </source>
</evidence>
<sequence>MHPDTVPPAIDYITKEIAANRMEEVRFPKMASPGVLVTKKDQSLRLCLSAERINHNFIHIPLNLPNLNDIQSLISNTSISWKFTTLDMKSAYRLIGLDDQSSEFTTVSLPFGYFKSKCLVYGIAQNGILFYNTIKNLLKDVPRCTIYMDDILIVTPEHDSSPIFQTLQILQQNRLKINIHKSFFLQDSVMYLSYNVSNEGIRMNTEVANQLAKMEKPTTTTDLRSLKGKISYLRNFIGPCAAIYDKELGDMSEGVWSPKKNATLKKVQTAIREAKILNFFNPSTESLSLQTWSEKEILAGILWGKNITTNEYSLLNTFSRVMVKSEQNYPFIEKQALAAKEAFFYFEAFTRIHFTTLEIPDKTLVHMLKKRNVCANAQYSRILRWSLEMEEFPHDVVYRDLHEKVFQMLNLSNHVKTTRIQSILKSKIMDTTKSFNRHRIPTTSTSRSLWRYQEPEVTIPTKTSSILESTHYTRWGLICIGETGPSKVCLSRCH</sequence>
<dbReference type="PANTHER" id="PTHR33064:SF37">
    <property type="entry name" value="RIBONUCLEASE H"/>
    <property type="match status" value="1"/>
</dbReference>
<organism evidence="3 4">
    <name type="scientific">Strongyloides venezuelensis</name>
    <name type="common">Threadworm</name>
    <dbReference type="NCBI Taxonomy" id="75913"/>
    <lineage>
        <taxon>Eukaryota</taxon>
        <taxon>Metazoa</taxon>
        <taxon>Ecdysozoa</taxon>
        <taxon>Nematoda</taxon>
        <taxon>Chromadorea</taxon>
        <taxon>Rhabditida</taxon>
        <taxon>Tylenchina</taxon>
        <taxon>Panagrolaimomorpha</taxon>
        <taxon>Strongyloidoidea</taxon>
        <taxon>Strongyloididae</taxon>
        <taxon>Strongyloides</taxon>
    </lineage>
</organism>
<evidence type="ECO:0000313" key="3">
    <source>
        <dbReference type="Proteomes" id="UP000035680"/>
    </source>
</evidence>
<dbReference type="InterPro" id="IPR051320">
    <property type="entry name" value="Viral_Replic_Matur_Polypro"/>
</dbReference>
<dbReference type="SUPFAM" id="SSF56672">
    <property type="entry name" value="DNA/RNA polymerases"/>
    <property type="match status" value="1"/>
</dbReference>
<accession>A0A0K0FS46</accession>